<feature type="region of interest" description="Disordered" evidence="1">
    <location>
        <begin position="1"/>
        <end position="54"/>
    </location>
</feature>
<evidence type="ECO:0000313" key="2">
    <source>
        <dbReference type="EMBL" id="GBP79086.1"/>
    </source>
</evidence>
<name>A0A4C1YS47_EUMVA</name>
<keyword evidence="3" id="KW-1185">Reference proteome</keyword>
<gene>
    <name evidence="2" type="ORF">EVAR_103511_1</name>
</gene>
<sequence>MSHQPLTQSEILKDILQEDEESDSELSDQCSETSDHIVSKRIQSAEEFDGSDSDEKNLPLKYNFMMLLHEHLVASCASKKALPYSAGHDVATIPVDYAATDVVKTLITSIRAAGRDPTMDSGTVCLTLVVGLAKNYKISVVDIMR</sequence>
<protein>
    <submittedName>
        <fullName evidence="2">Uncharacterized protein</fullName>
    </submittedName>
</protein>
<dbReference type="Proteomes" id="UP000299102">
    <property type="component" value="Unassembled WGS sequence"/>
</dbReference>
<dbReference type="EMBL" id="BGZK01001400">
    <property type="protein sequence ID" value="GBP79086.1"/>
    <property type="molecule type" value="Genomic_DNA"/>
</dbReference>
<accession>A0A4C1YS47</accession>
<reference evidence="2 3" key="1">
    <citation type="journal article" date="2019" name="Commun. Biol.">
        <title>The bagworm genome reveals a unique fibroin gene that provides high tensile strength.</title>
        <authorList>
            <person name="Kono N."/>
            <person name="Nakamura H."/>
            <person name="Ohtoshi R."/>
            <person name="Tomita M."/>
            <person name="Numata K."/>
            <person name="Arakawa K."/>
        </authorList>
    </citation>
    <scope>NUCLEOTIDE SEQUENCE [LARGE SCALE GENOMIC DNA]</scope>
</reference>
<organism evidence="2 3">
    <name type="scientific">Eumeta variegata</name>
    <name type="common">Bagworm moth</name>
    <name type="synonym">Eumeta japonica</name>
    <dbReference type="NCBI Taxonomy" id="151549"/>
    <lineage>
        <taxon>Eukaryota</taxon>
        <taxon>Metazoa</taxon>
        <taxon>Ecdysozoa</taxon>
        <taxon>Arthropoda</taxon>
        <taxon>Hexapoda</taxon>
        <taxon>Insecta</taxon>
        <taxon>Pterygota</taxon>
        <taxon>Neoptera</taxon>
        <taxon>Endopterygota</taxon>
        <taxon>Lepidoptera</taxon>
        <taxon>Glossata</taxon>
        <taxon>Ditrysia</taxon>
        <taxon>Tineoidea</taxon>
        <taxon>Psychidae</taxon>
        <taxon>Oiketicinae</taxon>
        <taxon>Eumeta</taxon>
    </lineage>
</organism>
<evidence type="ECO:0000256" key="1">
    <source>
        <dbReference type="SAM" id="MobiDB-lite"/>
    </source>
</evidence>
<dbReference type="AlphaFoldDB" id="A0A4C1YS47"/>
<comment type="caution">
    <text evidence="2">The sequence shown here is derived from an EMBL/GenBank/DDBJ whole genome shotgun (WGS) entry which is preliminary data.</text>
</comment>
<feature type="compositionally biased region" description="Polar residues" evidence="1">
    <location>
        <begin position="1"/>
        <end position="10"/>
    </location>
</feature>
<evidence type="ECO:0000313" key="3">
    <source>
        <dbReference type="Proteomes" id="UP000299102"/>
    </source>
</evidence>
<proteinExistence type="predicted"/>
<feature type="compositionally biased region" description="Acidic residues" evidence="1">
    <location>
        <begin position="17"/>
        <end position="26"/>
    </location>
</feature>